<name>A0A1F8GT26_9BACT</name>
<feature type="region of interest" description="Disordered" evidence="1">
    <location>
        <begin position="145"/>
        <end position="166"/>
    </location>
</feature>
<evidence type="ECO:0008006" key="4">
    <source>
        <dbReference type="Google" id="ProtNLM"/>
    </source>
</evidence>
<evidence type="ECO:0000313" key="2">
    <source>
        <dbReference type="EMBL" id="OGN27599.1"/>
    </source>
</evidence>
<gene>
    <name evidence="2" type="ORF">A2941_01210</name>
</gene>
<comment type="caution">
    <text evidence="2">The sequence shown here is derived from an EMBL/GenBank/DDBJ whole genome shotgun (WGS) entry which is preliminary data.</text>
</comment>
<dbReference type="Proteomes" id="UP000178444">
    <property type="component" value="Unassembled WGS sequence"/>
</dbReference>
<reference evidence="2 3" key="1">
    <citation type="journal article" date="2016" name="Nat. Commun.">
        <title>Thousands of microbial genomes shed light on interconnected biogeochemical processes in an aquifer system.</title>
        <authorList>
            <person name="Anantharaman K."/>
            <person name="Brown C.T."/>
            <person name="Hug L.A."/>
            <person name="Sharon I."/>
            <person name="Castelle C.J."/>
            <person name="Probst A.J."/>
            <person name="Thomas B.C."/>
            <person name="Singh A."/>
            <person name="Wilkins M.J."/>
            <person name="Karaoz U."/>
            <person name="Brodie E.L."/>
            <person name="Williams K.H."/>
            <person name="Hubbard S.S."/>
            <person name="Banfield J.F."/>
        </authorList>
    </citation>
    <scope>NUCLEOTIDE SEQUENCE [LARGE SCALE GENOMIC DNA]</scope>
</reference>
<protein>
    <recommendedName>
        <fullName evidence="4">PEGA domain-containing protein</fullName>
    </recommendedName>
</protein>
<sequence>MTRNARRAIFFLATIIFLAVGYTAILYAQGYRYDFVQARFSRTGAVSLRANTQANVFVDGVKKDTTSFITNSASVSGLLPGVYTVKVQKDDYSKWQKKVTVQEGYVQDFPHVILLPMAGTDRENVMGEIKELLYPAVPSPKPTVTPIPTVTKTPRPSPTPAPTPDITGPYYIDKKTLFINSPDGPISVATGVSDAFRSPDGQKLIWFVGNQVWLYWLNDQNEQPFHKAGDIAVIGRFSQPIKAISWFRGNAHIAVDADLPGQGTFKVIEIDTRGGQNIISL</sequence>
<accession>A0A1F8GT26</accession>
<dbReference type="AlphaFoldDB" id="A0A1F8GT26"/>
<dbReference type="EMBL" id="MGKO01000008">
    <property type="protein sequence ID" value="OGN27599.1"/>
    <property type="molecule type" value="Genomic_DNA"/>
</dbReference>
<proteinExistence type="predicted"/>
<organism evidence="2 3">
    <name type="scientific">Candidatus Yanofskybacteria bacterium RIFCSPLOWO2_01_FULL_49_17</name>
    <dbReference type="NCBI Taxonomy" id="1802700"/>
    <lineage>
        <taxon>Bacteria</taxon>
        <taxon>Candidatus Yanofskyibacteriota</taxon>
    </lineage>
</organism>
<evidence type="ECO:0000256" key="1">
    <source>
        <dbReference type="SAM" id="MobiDB-lite"/>
    </source>
</evidence>
<evidence type="ECO:0000313" key="3">
    <source>
        <dbReference type="Proteomes" id="UP000178444"/>
    </source>
</evidence>